<reference evidence="1" key="2">
    <citation type="submission" date="2004-02" db="EMBL/GenBank/DDBJ databases">
        <authorList>
            <consortium name="Genoscope"/>
            <consortium name="Whitehead Institute Centre for Genome Research"/>
        </authorList>
    </citation>
    <scope>NUCLEOTIDE SEQUENCE</scope>
</reference>
<sequence length="47" mass="5432">ENGNPRQDVVLENPALYYSAVKKDKQNLRKKVVRHADVSDSDYDWLG</sequence>
<comment type="caution">
    <text evidence="1">The sequence shown here is derived from an EMBL/GenBank/DDBJ whole genome shotgun (WGS) entry which is preliminary data.</text>
</comment>
<dbReference type="OrthoDB" id="10012075at2759"/>
<dbReference type="EMBL" id="CAAE01015863">
    <property type="protein sequence ID" value="CAG13458.1"/>
    <property type="molecule type" value="Genomic_DNA"/>
</dbReference>
<accession>Q4RDS4</accession>
<proteinExistence type="predicted"/>
<evidence type="ECO:0000313" key="1">
    <source>
        <dbReference type="EMBL" id="CAG13458.1"/>
    </source>
</evidence>
<dbReference type="AlphaFoldDB" id="Q4RDS4"/>
<reference evidence="1" key="1">
    <citation type="journal article" date="2004" name="Nature">
        <title>Genome duplication in the teleost fish Tetraodon nigroviridis reveals the early vertebrate proto-karyotype.</title>
        <authorList>
            <person name="Jaillon O."/>
            <person name="Aury J.-M."/>
            <person name="Brunet F."/>
            <person name="Petit J.-L."/>
            <person name="Stange-Thomann N."/>
            <person name="Mauceli E."/>
            <person name="Bouneau L."/>
            <person name="Fischer C."/>
            <person name="Ozouf-Costaz C."/>
            <person name="Bernot A."/>
            <person name="Nicaud S."/>
            <person name="Jaffe D."/>
            <person name="Fisher S."/>
            <person name="Lutfalla G."/>
            <person name="Dossat C."/>
            <person name="Segurens B."/>
            <person name="Dasilva C."/>
            <person name="Salanoubat M."/>
            <person name="Levy M."/>
            <person name="Boudet N."/>
            <person name="Castellano S."/>
            <person name="Anthouard V."/>
            <person name="Jubin C."/>
            <person name="Castelli V."/>
            <person name="Katinka M."/>
            <person name="Vacherie B."/>
            <person name="Biemont C."/>
            <person name="Skalli Z."/>
            <person name="Cattolico L."/>
            <person name="Poulain J."/>
            <person name="De Berardinis V."/>
            <person name="Cruaud C."/>
            <person name="Duprat S."/>
            <person name="Brottier P."/>
            <person name="Coutanceau J.-P."/>
            <person name="Gouzy J."/>
            <person name="Parra G."/>
            <person name="Lardier G."/>
            <person name="Chapple C."/>
            <person name="McKernan K.J."/>
            <person name="McEwan P."/>
            <person name="Bosak S."/>
            <person name="Kellis M."/>
            <person name="Volff J.-N."/>
            <person name="Guigo R."/>
            <person name="Zody M.C."/>
            <person name="Mesirov J."/>
            <person name="Lindblad-Toh K."/>
            <person name="Birren B."/>
            <person name="Nusbaum C."/>
            <person name="Kahn D."/>
            <person name="Robinson-Rechavi M."/>
            <person name="Laudet V."/>
            <person name="Schachter V."/>
            <person name="Quetier F."/>
            <person name="Saurin W."/>
            <person name="Scarpelli C."/>
            <person name="Wincker P."/>
            <person name="Lander E.S."/>
            <person name="Weissenbach J."/>
            <person name="Roest Crollius H."/>
        </authorList>
    </citation>
    <scope>NUCLEOTIDE SEQUENCE [LARGE SCALE GENOMIC DNA]</scope>
</reference>
<dbReference type="KEGG" id="tng:GSTEN00037061G001"/>
<feature type="non-terminal residue" evidence="1">
    <location>
        <position position="1"/>
    </location>
</feature>
<name>Q4RDS4_TETNG</name>
<gene>
    <name evidence="1" type="ORF">GSTENG00037061001</name>
</gene>
<organism evidence="1">
    <name type="scientific">Tetraodon nigroviridis</name>
    <name type="common">Spotted green pufferfish</name>
    <name type="synonym">Chelonodon nigroviridis</name>
    <dbReference type="NCBI Taxonomy" id="99883"/>
    <lineage>
        <taxon>Eukaryota</taxon>
        <taxon>Metazoa</taxon>
        <taxon>Chordata</taxon>
        <taxon>Craniata</taxon>
        <taxon>Vertebrata</taxon>
        <taxon>Euteleostomi</taxon>
        <taxon>Actinopterygii</taxon>
        <taxon>Neopterygii</taxon>
        <taxon>Teleostei</taxon>
        <taxon>Neoteleostei</taxon>
        <taxon>Acanthomorphata</taxon>
        <taxon>Eupercaria</taxon>
        <taxon>Tetraodontiformes</taxon>
        <taxon>Tetradontoidea</taxon>
        <taxon>Tetraodontidae</taxon>
        <taxon>Tetraodon</taxon>
    </lineage>
</organism>
<protein>
    <submittedName>
        <fullName evidence="1">(spotted green pufferfish) hypothetical protein</fullName>
    </submittedName>
</protein>